<evidence type="ECO:0000313" key="3">
    <source>
        <dbReference type="Proteomes" id="UP001589627"/>
    </source>
</evidence>
<dbReference type="InterPro" id="IPR016176">
    <property type="entry name" value="Cbl-dep_enz_cat"/>
</dbReference>
<dbReference type="EMBL" id="JBHLZP010001218">
    <property type="protein sequence ID" value="MFB9840638.1"/>
    <property type="molecule type" value="Genomic_DNA"/>
</dbReference>
<feature type="non-terminal residue" evidence="2">
    <location>
        <position position="114"/>
    </location>
</feature>
<dbReference type="RefSeq" id="WP_378213863.1">
    <property type="nucleotide sequence ID" value="NZ_JBHLZP010001218.1"/>
</dbReference>
<protein>
    <submittedName>
        <fullName evidence="2">Lysine 5,6-aminomutase subunit alpha TIM-barrel domain-containing protein</fullName>
    </submittedName>
</protein>
<evidence type="ECO:0000259" key="1">
    <source>
        <dbReference type="Pfam" id="PF09043"/>
    </source>
</evidence>
<dbReference type="InterPro" id="IPR015130">
    <property type="entry name" value="Lys-AminoMut_A"/>
</dbReference>
<gene>
    <name evidence="2" type="ORF">ACFFNX_51725</name>
</gene>
<evidence type="ECO:0000313" key="2">
    <source>
        <dbReference type="EMBL" id="MFB9840638.1"/>
    </source>
</evidence>
<name>A0ABV5YZX9_9ACTN</name>
<reference evidence="2 3" key="1">
    <citation type="submission" date="2024-09" db="EMBL/GenBank/DDBJ databases">
        <authorList>
            <person name="Sun Q."/>
            <person name="Mori K."/>
        </authorList>
    </citation>
    <scope>NUCLEOTIDE SEQUENCE [LARGE SCALE GENOMIC DNA]</scope>
    <source>
        <strain evidence="2 3">TBRC 0563</strain>
    </source>
</reference>
<comment type="caution">
    <text evidence="2">The sequence shown here is derived from an EMBL/GenBank/DDBJ whole genome shotgun (WGS) entry which is preliminary data.</text>
</comment>
<sequence length="114" mass="12150">MGKLDLDPQVVGKARRLAERAAEPIIEMARTHTTVSVERAQLRLAGLSGADSDGRPWVNHLVDAVRDQVGLEHGVALPVWDALRRESYADLSALAQAAALGAVTFRLPSGDDAA</sequence>
<dbReference type="SUPFAM" id="SSF51703">
    <property type="entry name" value="Cobalamin (vitamin B12)-dependent enzymes"/>
    <property type="match status" value="1"/>
</dbReference>
<feature type="domain" description="D-Lysine 5,6-aminomutase alpha subunit" evidence="1">
    <location>
        <begin position="4"/>
        <end position="111"/>
    </location>
</feature>
<organism evidence="2 3">
    <name type="scientific">Actinoallomurus acaciae</name>
    <dbReference type="NCBI Taxonomy" id="502577"/>
    <lineage>
        <taxon>Bacteria</taxon>
        <taxon>Bacillati</taxon>
        <taxon>Actinomycetota</taxon>
        <taxon>Actinomycetes</taxon>
        <taxon>Streptosporangiales</taxon>
        <taxon>Thermomonosporaceae</taxon>
        <taxon>Actinoallomurus</taxon>
    </lineage>
</organism>
<dbReference type="Proteomes" id="UP001589627">
    <property type="component" value="Unassembled WGS sequence"/>
</dbReference>
<dbReference type="InterPro" id="IPR037086">
    <property type="entry name" value="Lys-AminoMut_asu_sf"/>
</dbReference>
<keyword evidence="3" id="KW-1185">Reference proteome</keyword>
<proteinExistence type="predicted"/>
<dbReference type="Pfam" id="PF09043">
    <property type="entry name" value="Lys-AminoMut_A"/>
    <property type="match status" value="1"/>
</dbReference>
<accession>A0ABV5YZX9</accession>
<dbReference type="Gene3D" id="3.20.20.440">
    <property type="entry name" value="D-Lysine 5,6-aminomutase alpha subunit"/>
    <property type="match status" value="1"/>
</dbReference>